<proteinExistence type="predicted"/>
<gene>
    <name evidence="1" type="ORF">ENP99_05405</name>
</gene>
<accession>A0A7J2TAJ7</accession>
<protein>
    <submittedName>
        <fullName evidence="1">Uncharacterized protein</fullName>
    </submittedName>
</protein>
<dbReference type="EMBL" id="DSLL01000050">
    <property type="protein sequence ID" value="HEH31525.1"/>
    <property type="molecule type" value="Genomic_DNA"/>
</dbReference>
<organism evidence="1">
    <name type="scientific">Ignisphaera aggregans</name>
    <dbReference type="NCBI Taxonomy" id="334771"/>
    <lineage>
        <taxon>Archaea</taxon>
        <taxon>Thermoproteota</taxon>
        <taxon>Thermoprotei</taxon>
        <taxon>Desulfurococcales</taxon>
        <taxon>Desulfurococcaceae</taxon>
        <taxon>Ignisphaera</taxon>
    </lineage>
</organism>
<dbReference type="PANTHER" id="PTHR39661">
    <property type="entry name" value="UPF0310 PROTEIN MJECL36"/>
    <property type="match status" value="1"/>
</dbReference>
<name>A0A7J2TAJ7_9CREN</name>
<reference evidence="1" key="1">
    <citation type="journal article" date="2020" name="mSystems">
        <title>Genome- and Community-Level Interaction Insights into Carbon Utilization and Element Cycling Functions of Hydrothermarchaeota in Hydrothermal Sediment.</title>
        <authorList>
            <person name="Zhou Z."/>
            <person name="Liu Y."/>
            <person name="Xu W."/>
            <person name="Pan J."/>
            <person name="Luo Z.H."/>
            <person name="Li M."/>
        </authorList>
    </citation>
    <scope>NUCLEOTIDE SEQUENCE [LARGE SCALE GENOMIC DNA]</scope>
    <source>
        <strain evidence="1">SpSt-27</strain>
    </source>
</reference>
<comment type="caution">
    <text evidence="1">The sequence shown here is derived from an EMBL/GenBank/DDBJ whole genome shotgun (WGS) entry which is preliminary data.</text>
</comment>
<dbReference type="AlphaFoldDB" id="A0A7J2TAJ7"/>
<dbReference type="PANTHER" id="PTHR39661:SF1">
    <property type="entry name" value="UPF0310 PROTEIN MJECL36"/>
    <property type="match status" value="1"/>
</dbReference>
<sequence length="210" mass="24642">MSWIIEFEKLYKYEKPVKLEECSDIRTSTSRKPLSEWSITGFIPIKPSDVHRVIEAIRSKATPPSPPPLADGVPSHDVLVKELLELGEWLGFVIRKEVWTPDKVYRLDVIWMKSSDRPPIKAFEAELGRDVGKALARLKHAYDKWNCQQLWLVVSDESDAERARRLVEPKLRGAFEEIKDRVRILSWKELHELYKYLEPYKDILKDLMQK</sequence>
<evidence type="ECO:0000313" key="1">
    <source>
        <dbReference type="EMBL" id="HEH31525.1"/>
    </source>
</evidence>